<feature type="transmembrane region" description="Helical" evidence="1">
    <location>
        <begin position="51"/>
        <end position="72"/>
    </location>
</feature>
<proteinExistence type="predicted"/>
<keyword evidence="1" id="KW-0812">Transmembrane</keyword>
<dbReference type="EMBL" id="FRBX01000003">
    <property type="protein sequence ID" value="SHM42157.1"/>
    <property type="molecule type" value="Genomic_DNA"/>
</dbReference>
<comment type="caution">
    <text evidence="2">The sequence shown here is derived from an EMBL/GenBank/DDBJ whole genome shotgun (WGS) entry which is preliminary data.</text>
</comment>
<dbReference type="SUPFAM" id="SSF81442">
    <property type="entry name" value="Cytochrome c oxidase subunit I-like"/>
    <property type="match status" value="1"/>
</dbReference>
<gene>
    <name evidence="2" type="ORF">B0A72_19765</name>
    <name evidence="3" type="ORF">SAMN05444387_2452</name>
</gene>
<keyword evidence="1" id="KW-1133">Transmembrane helix</keyword>
<name>A0AB36NW14_9FLAO</name>
<keyword evidence="1" id="KW-0472">Membrane</keyword>
<dbReference type="InterPro" id="IPR036927">
    <property type="entry name" value="Cyt_c_oxase-like_su1_sf"/>
</dbReference>
<feature type="transmembrane region" description="Helical" evidence="1">
    <location>
        <begin position="125"/>
        <end position="151"/>
    </location>
</feature>
<evidence type="ECO:0000256" key="1">
    <source>
        <dbReference type="SAM" id="Phobius"/>
    </source>
</evidence>
<dbReference type="Proteomes" id="UP000198431">
    <property type="component" value="Unassembled WGS sequence"/>
</dbReference>
<reference evidence="2 5" key="1">
    <citation type="submission" date="2016-11" db="EMBL/GenBank/DDBJ databases">
        <title>Whole genomes of Flavobacteriaceae.</title>
        <authorList>
            <person name="Stine C."/>
            <person name="Li C."/>
            <person name="Tadesse D."/>
        </authorList>
    </citation>
    <scope>NUCLEOTIDE SEQUENCE [LARGE SCALE GENOMIC DNA]</scope>
    <source>
        <strain evidence="2 5">ATCC 19366</strain>
    </source>
</reference>
<evidence type="ECO:0000313" key="4">
    <source>
        <dbReference type="Proteomes" id="UP000184216"/>
    </source>
</evidence>
<feature type="transmembrane region" description="Helical" evidence="1">
    <location>
        <begin position="84"/>
        <end position="105"/>
    </location>
</feature>
<dbReference type="EMBL" id="MUHB01000022">
    <property type="protein sequence ID" value="OXB00666.1"/>
    <property type="molecule type" value="Genomic_DNA"/>
</dbReference>
<evidence type="ECO:0000313" key="2">
    <source>
        <dbReference type="EMBL" id="OXB00666.1"/>
    </source>
</evidence>
<evidence type="ECO:0000313" key="3">
    <source>
        <dbReference type="EMBL" id="SHM42157.1"/>
    </source>
</evidence>
<evidence type="ECO:0000313" key="5">
    <source>
        <dbReference type="Proteomes" id="UP000198431"/>
    </source>
</evidence>
<keyword evidence="4" id="KW-1185">Reference proteome</keyword>
<dbReference type="RefSeq" id="WP_073395226.1">
    <property type="nucleotide sequence ID" value="NZ_FRBX01000003.1"/>
</dbReference>
<dbReference type="Proteomes" id="UP000184216">
    <property type="component" value="Unassembled WGS sequence"/>
</dbReference>
<protein>
    <submittedName>
        <fullName evidence="3">Cytochrome C and Quinol oxidase polypeptide I</fullName>
    </submittedName>
</protein>
<dbReference type="Gene3D" id="1.20.210.10">
    <property type="entry name" value="Cytochrome c oxidase-like, subunit I domain"/>
    <property type="match status" value="1"/>
</dbReference>
<reference evidence="3 4" key="2">
    <citation type="submission" date="2016-11" db="EMBL/GenBank/DDBJ databases">
        <authorList>
            <person name="Varghese N."/>
            <person name="Submissions S."/>
        </authorList>
    </citation>
    <scope>NUCLEOTIDE SEQUENCE [LARGE SCALE GENOMIC DNA]</scope>
    <source>
        <strain evidence="3 4">DSM 6368</strain>
    </source>
</reference>
<dbReference type="AlphaFoldDB" id="A0AB36NW14"/>
<accession>A0AB36NW14</accession>
<organism evidence="2 5">
    <name type="scientific">Flavobacterium pectinovorum</name>
    <dbReference type="NCBI Taxonomy" id="29533"/>
    <lineage>
        <taxon>Bacteria</taxon>
        <taxon>Pseudomonadati</taxon>
        <taxon>Bacteroidota</taxon>
        <taxon>Flavobacteriia</taxon>
        <taxon>Flavobacteriales</taxon>
        <taxon>Flavobacteriaceae</taxon>
        <taxon>Flavobacterium</taxon>
    </lineage>
</organism>
<feature type="transmembrane region" description="Helical" evidence="1">
    <location>
        <begin position="12"/>
        <end position="31"/>
    </location>
</feature>
<sequence length="156" mass="18378">MKLTKVLKKIKVYDLFWIVATLILLIGLSGINNPDNTFDINVHDTYFVIAHFYGAVLFSLFYFLNGLGYWLVLKVYKKHLITSLTIIHSVILIGSFIFYQAIVYYNKTFVRYYFYFDDNYRLINMTLISELLLIIFIGMPVYIVNLLIGLFRKINT</sequence>